<dbReference type="AlphaFoldDB" id="A0A3B0K1Y4"/>
<feature type="signal peptide" evidence="1">
    <location>
        <begin position="1"/>
        <end position="32"/>
    </location>
</feature>
<dbReference type="Gene3D" id="2.60.210.10">
    <property type="entry name" value="Apoptosis, Tumor Necrosis Factor Receptor Associated Protein 2, Chain A"/>
    <property type="match status" value="1"/>
</dbReference>
<evidence type="ECO:0000256" key="1">
    <source>
        <dbReference type="SAM" id="SignalP"/>
    </source>
</evidence>
<accession>A0A3B0K1Y4</accession>
<dbReference type="STRING" id="7266.A0A3B0K1Y4"/>
<sequence length="343" mass="38377">MSKANSLPSKGLAFGWILCVACAATLFSTSWAHVEDVENAVNSTNNDAEHSAELPSEVQKAVCTVTAGEIKASAEAVTTKTLKGVCGSDEMNLAFRNLETKLYAELREIKWLLEQVAMANSVEIVAEPTPPPPPPVTQRTVPSNDVELEEILKAMEPKVSTKKMPILKELATRQKVMQGVRDEEVNKFNNTMLADQDFKLFTYYWKLDNFTSRIEDLSTSTVNSPVFSIRGKSLQLRCTFHYLNREMLNLQLGYAQILPPGDQKNIALDMGGIFKTMKHWTDDTPFKHKISILDQNYSHRKAKDLGSQELTKLETSFSIPNSALLGSTYIKQNTLLIQIILYL</sequence>
<dbReference type="InterPro" id="IPR008974">
    <property type="entry name" value="TRAF-like"/>
</dbReference>
<evidence type="ECO:0000313" key="2">
    <source>
        <dbReference type="EMBL" id="SPP87333.1"/>
    </source>
</evidence>
<feature type="chain" id="PRO_5017445456" evidence="1">
    <location>
        <begin position="33"/>
        <end position="343"/>
    </location>
</feature>
<proteinExistence type="predicted"/>
<keyword evidence="1" id="KW-0732">Signal</keyword>
<reference evidence="3" key="1">
    <citation type="submission" date="2018-01" db="EMBL/GenBank/DDBJ databases">
        <authorList>
            <person name="Alioto T."/>
            <person name="Alioto T."/>
        </authorList>
    </citation>
    <scope>NUCLEOTIDE SEQUENCE [LARGE SCALE GENOMIC DNA]</scope>
</reference>
<dbReference type="OMA" id="MNLAFRN"/>
<protein>
    <submittedName>
        <fullName evidence="2">Uncharacterized protein</fullName>
    </submittedName>
</protein>
<gene>
    <name evidence="2" type="ORF">DGUA_6G009709</name>
</gene>
<evidence type="ECO:0000313" key="3">
    <source>
        <dbReference type="Proteomes" id="UP000268350"/>
    </source>
</evidence>
<dbReference type="OrthoDB" id="6475149at2759"/>
<dbReference type="EMBL" id="OUUW01000012">
    <property type="protein sequence ID" value="SPP87333.1"/>
    <property type="molecule type" value="Genomic_DNA"/>
</dbReference>
<dbReference type="Proteomes" id="UP000268350">
    <property type="component" value="Unassembled WGS sequence"/>
</dbReference>
<organism evidence="2 3">
    <name type="scientific">Drosophila guanche</name>
    <name type="common">Fruit fly</name>
    <dbReference type="NCBI Taxonomy" id="7266"/>
    <lineage>
        <taxon>Eukaryota</taxon>
        <taxon>Metazoa</taxon>
        <taxon>Ecdysozoa</taxon>
        <taxon>Arthropoda</taxon>
        <taxon>Hexapoda</taxon>
        <taxon>Insecta</taxon>
        <taxon>Pterygota</taxon>
        <taxon>Neoptera</taxon>
        <taxon>Endopterygota</taxon>
        <taxon>Diptera</taxon>
        <taxon>Brachycera</taxon>
        <taxon>Muscomorpha</taxon>
        <taxon>Ephydroidea</taxon>
        <taxon>Drosophilidae</taxon>
        <taxon>Drosophila</taxon>
        <taxon>Sophophora</taxon>
    </lineage>
</organism>
<name>A0A3B0K1Y4_DROGU</name>
<keyword evidence="3" id="KW-1185">Reference proteome</keyword>